<dbReference type="SUPFAM" id="SSF47353">
    <property type="entry name" value="Retrovirus capsid dimerization domain-like"/>
    <property type="match status" value="1"/>
</dbReference>
<dbReference type="Pfam" id="PF02023">
    <property type="entry name" value="SCAN"/>
    <property type="match status" value="1"/>
</dbReference>
<feature type="non-terminal residue" evidence="5">
    <location>
        <position position="1"/>
    </location>
</feature>
<name>A0A8T1S3Q7_CHESE</name>
<dbReference type="PROSITE" id="PS50158">
    <property type="entry name" value="ZF_CCHC"/>
    <property type="match status" value="1"/>
</dbReference>
<dbReference type="SMART" id="SM00343">
    <property type="entry name" value="ZnF_C2HC"/>
    <property type="match status" value="1"/>
</dbReference>
<dbReference type="EMBL" id="JAHGAV010000946">
    <property type="protein sequence ID" value="KAG6923214.1"/>
    <property type="molecule type" value="Genomic_DNA"/>
</dbReference>
<dbReference type="OrthoDB" id="9427073at2759"/>
<reference evidence="5 6" key="1">
    <citation type="journal article" date="2020" name="G3 (Bethesda)">
        <title>Draft Genome of the Common Snapping Turtle, Chelydra serpentina, a Model for Phenotypic Plasticity in Reptiles.</title>
        <authorList>
            <person name="Das D."/>
            <person name="Singh S.K."/>
            <person name="Bierstedt J."/>
            <person name="Erickson A."/>
            <person name="Galli G.L.J."/>
            <person name="Crossley D.A. 2nd"/>
            <person name="Rhen T."/>
        </authorList>
    </citation>
    <scope>NUCLEOTIDE SEQUENCE [LARGE SCALE GENOMIC DNA]</scope>
    <source>
        <strain evidence="5">KW</strain>
    </source>
</reference>
<keyword evidence="1" id="KW-0479">Metal-binding</keyword>
<evidence type="ECO:0000313" key="5">
    <source>
        <dbReference type="EMBL" id="KAG6923214.1"/>
    </source>
</evidence>
<dbReference type="PANTHER" id="PTHR46888:SF1">
    <property type="entry name" value="RIBONUCLEASE H"/>
    <property type="match status" value="1"/>
</dbReference>
<dbReference type="AlphaFoldDB" id="A0A8T1S3Q7"/>
<keyword evidence="6" id="KW-1185">Reference proteome</keyword>
<dbReference type="GO" id="GO:0008270">
    <property type="term" value="F:zinc ion binding"/>
    <property type="evidence" value="ECO:0007669"/>
    <property type="project" value="UniProtKB-KW"/>
</dbReference>
<keyword evidence="1" id="KW-0862">Zinc</keyword>
<dbReference type="InterPro" id="IPR038269">
    <property type="entry name" value="SCAN_sf"/>
</dbReference>
<dbReference type="PROSITE" id="PS50804">
    <property type="entry name" value="SCAN_BOX"/>
    <property type="match status" value="1"/>
</dbReference>
<dbReference type="Gene3D" id="4.10.60.10">
    <property type="entry name" value="Zinc finger, CCHC-type"/>
    <property type="match status" value="1"/>
</dbReference>
<evidence type="ECO:0000256" key="1">
    <source>
        <dbReference type="PROSITE-ProRule" id="PRU00047"/>
    </source>
</evidence>
<gene>
    <name evidence="5" type="primary">ZNF215</name>
    <name evidence="5" type="ORF">G0U57_021256</name>
</gene>
<feature type="domain" description="CCHC-type" evidence="3">
    <location>
        <begin position="140"/>
        <end position="155"/>
    </location>
</feature>
<proteinExistence type="predicted"/>
<evidence type="ECO:0000259" key="4">
    <source>
        <dbReference type="PROSITE" id="PS50804"/>
    </source>
</evidence>
<evidence type="ECO:0000313" key="6">
    <source>
        <dbReference type="Proteomes" id="UP000765507"/>
    </source>
</evidence>
<protein>
    <submittedName>
        <fullName evidence="5">Zinc finger protein 215</fullName>
    </submittedName>
</protein>
<dbReference type="InterPro" id="IPR036875">
    <property type="entry name" value="Znf_CCHC_sf"/>
</dbReference>
<comment type="caution">
    <text evidence="5">The sequence shown here is derived from an EMBL/GenBank/DDBJ whole genome shotgun (WGS) entry which is preliminary data.</text>
</comment>
<organism evidence="5 6">
    <name type="scientific">Chelydra serpentina</name>
    <name type="common">Snapping turtle</name>
    <name type="synonym">Testudo serpentina</name>
    <dbReference type="NCBI Taxonomy" id="8475"/>
    <lineage>
        <taxon>Eukaryota</taxon>
        <taxon>Metazoa</taxon>
        <taxon>Chordata</taxon>
        <taxon>Craniata</taxon>
        <taxon>Vertebrata</taxon>
        <taxon>Euteleostomi</taxon>
        <taxon>Archelosauria</taxon>
        <taxon>Testudinata</taxon>
        <taxon>Testudines</taxon>
        <taxon>Cryptodira</taxon>
        <taxon>Durocryptodira</taxon>
        <taxon>Americhelydia</taxon>
        <taxon>Chelydroidea</taxon>
        <taxon>Chelydridae</taxon>
        <taxon>Chelydra</taxon>
    </lineage>
</organism>
<accession>A0A8T1S3Q7</accession>
<sequence>KRWLQPEGRTQDEIVEQIILEQFIHVLPSRGRAWVLCHRPTTLPAAITLMEDFLTAEAPVGLPARAALPGPERPTIGRKGTTRMEPRNLSWGTEPRPRPAEGPARRAPTPRPDTRGTARSPPRGPAGTLPWPGRSDLGPCFSCGKYGHLQRDCTEMDCSFGQVCTGEAPRRPRLRFLWWSESTQPW</sequence>
<feature type="region of interest" description="Disordered" evidence="2">
    <location>
        <begin position="64"/>
        <end position="134"/>
    </location>
</feature>
<evidence type="ECO:0000256" key="2">
    <source>
        <dbReference type="SAM" id="MobiDB-lite"/>
    </source>
</evidence>
<dbReference type="Proteomes" id="UP000765507">
    <property type="component" value="Unassembled WGS sequence"/>
</dbReference>
<dbReference type="SUPFAM" id="SSF57756">
    <property type="entry name" value="Retrovirus zinc finger-like domains"/>
    <property type="match status" value="1"/>
</dbReference>
<dbReference type="Gene3D" id="1.10.4020.10">
    <property type="entry name" value="DNA breaking-rejoining enzymes"/>
    <property type="match status" value="1"/>
</dbReference>
<dbReference type="GO" id="GO:0003676">
    <property type="term" value="F:nucleic acid binding"/>
    <property type="evidence" value="ECO:0007669"/>
    <property type="project" value="InterPro"/>
</dbReference>
<feature type="domain" description="SCAN box" evidence="4">
    <location>
        <begin position="1"/>
        <end position="53"/>
    </location>
</feature>
<keyword evidence="1" id="KW-0863">Zinc-finger</keyword>
<dbReference type="InterPro" id="IPR001878">
    <property type="entry name" value="Znf_CCHC"/>
</dbReference>
<dbReference type="InterPro" id="IPR003309">
    <property type="entry name" value="SCAN_dom"/>
</dbReference>
<dbReference type="Pfam" id="PF00098">
    <property type="entry name" value="zf-CCHC"/>
    <property type="match status" value="1"/>
</dbReference>
<feature type="non-terminal residue" evidence="5">
    <location>
        <position position="186"/>
    </location>
</feature>
<evidence type="ECO:0000259" key="3">
    <source>
        <dbReference type="PROSITE" id="PS50158"/>
    </source>
</evidence>
<dbReference type="PANTHER" id="PTHR46888">
    <property type="entry name" value="ZINC KNUCKLE DOMAINCONTAINING PROTEIN-RELATED"/>
    <property type="match status" value="1"/>
</dbReference>